<organism evidence="1 2">
    <name type="scientific">Paenibacillus sedimenti</name>
    <dbReference type="NCBI Taxonomy" id="2770274"/>
    <lineage>
        <taxon>Bacteria</taxon>
        <taxon>Bacillati</taxon>
        <taxon>Bacillota</taxon>
        <taxon>Bacilli</taxon>
        <taxon>Bacillales</taxon>
        <taxon>Paenibacillaceae</taxon>
        <taxon>Paenibacillus</taxon>
    </lineage>
</organism>
<dbReference type="Proteomes" id="UP000650466">
    <property type="component" value="Unassembled WGS sequence"/>
</dbReference>
<accession>A0A926KKZ1</accession>
<proteinExistence type="predicted"/>
<comment type="caution">
    <text evidence="1">The sequence shown here is derived from an EMBL/GenBank/DDBJ whole genome shotgun (WGS) entry which is preliminary data.</text>
</comment>
<dbReference type="RefSeq" id="WP_188172516.1">
    <property type="nucleotide sequence ID" value="NZ_JACVVD010000001.1"/>
</dbReference>
<dbReference type="InterPro" id="IPR008930">
    <property type="entry name" value="Terpenoid_cyclase/PrenylTrfase"/>
</dbReference>
<protein>
    <submittedName>
        <fullName evidence="1">Uncharacterized protein</fullName>
    </submittedName>
</protein>
<reference evidence="1" key="1">
    <citation type="submission" date="2020-09" db="EMBL/GenBank/DDBJ databases">
        <title>Draft Genome Sequence of Paenibacillus sp. WST5.</title>
        <authorList>
            <person name="Bao Z."/>
        </authorList>
    </citation>
    <scope>NUCLEOTIDE SEQUENCE</scope>
    <source>
        <strain evidence="1">WST5</strain>
    </source>
</reference>
<keyword evidence="2" id="KW-1185">Reference proteome</keyword>
<sequence>MDPIYKKLVQNNDAHIVSTLQLQVNDPASKYFGGIIDDTGIARANHLNTPRVMAEWASALVNPESRYYRDEALLAAFDRAADFMLNRQHADGTITLGSTNFNSPPDTAFVVGGVTQIYQLLEARVWAAVKPAAAKVKLFLERTIPAMLTGGCHTPNHRWVITAALALLHEIFPLPELVARAEEWLAEGVDITEDGEWTERSNGIYNAVSDIALYHTARLLNRPEWMEGVRRNLRMMVYLVHPSGEVVTDYSGRQDFGHSFDMAPYFLIYRLMAAHDKDPLFAAMSDYAGSVIQRSDAVNNHALLGLLLFPEADIADLERAPLPDSYVKVINGRHPLSEHLQQIDRVGHHMKIEHSSMHLAFGAPLVRIREKDTSATIMTRTPSFFSLRHGQVRLLGVKVSTSFSPGIVKFDDFSVEQGIYKLGVEMQKGYNGPIPHPFLPERSGAAEISPWYLLPHQHRSMTHLQTHKLQAAIMPGASEWKICVQSDEREDVYTQVTFIFGAEGSIIGNDLQAAGEGKYMLKSGSVRYAVNGDAIEITGGAYEHWLPVNREDQHPAGCQYVHVNLLTPFERTFTIRML</sequence>
<dbReference type="SUPFAM" id="SSF48239">
    <property type="entry name" value="Terpenoid cyclases/Protein prenyltransferases"/>
    <property type="match status" value="1"/>
</dbReference>
<evidence type="ECO:0000313" key="1">
    <source>
        <dbReference type="EMBL" id="MBD0378696.1"/>
    </source>
</evidence>
<name>A0A926KKZ1_9BACL</name>
<dbReference type="EMBL" id="JACVVD010000001">
    <property type="protein sequence ID" value="MBD0378696.1"/>
    <property type="molecule type" value="Genomic_DNA"/>
</dbReference>
<gene>
    <name evidence="1" type="ORF">ICC18_00985</name>
</gene>
<evidence type="ECO:0000313" key="2">
    <source>
        <dbReference type="Proteomes" id="UP000650466"/>
    </source>
</evidence>
<dbReference type="AlphaFoldDB" id="A0A926KKZ1"/>